<proteinExistence type="predicted"/>
<dbReference type="EMBL" id="KV417523">
    <property type="protein sequence ID" value="KZP24963.1"/>
    <property type="molecule type" value="Genomic_DNA"/>
</dbReference>
<reference evidence="2 3" key="1">
    <citation type="journal article" date="2016" name="Mol. Biol. Evol.">
        <title>Comparative Genomics of Early-Diverging Mushroom-Forming Fungi Provides Insights into the Origins of Lignocellulose Decay Capabilities.</title>
        <authorList>
            <person name="Nagy L.G."/>
            <person name="Riley R."/>
            <person name="Tritt A."/>
            <person name="Adam C."/>
            <person name="Daum C."/>
            <person name="Floudas D."/>
            <person name="Sun H."/>
            <person name="Yadav J.S."/>
            <person name="Pangilinan J."/>
            <person name="Larsson K.H."/>
            <person name="Matsuura K."/>
            <person name="Barry K."/>
            <person name="Labutti K."/>
            <person name="Kuo R."/>
            <person name="Ohm R.A."/>
            <person name="Bhattacharya S.S."/>
            <person name="Shirouzu T."/>
            <person name="Yoshinaga Y."/>
            <person name="Martin F.M."/>
            <person name="Grigoriev I.V."/>
            <person name="Hibbett D.S."/>
        </authorList>
    </citation>
    <scope>NUCLEOTIDE SEQUENCE [LARGE SCALE GENOMIC DNA]</scope>
    <source>
        <strain evidence="2 3">CBS 109695</strain>
    </source>
</reference>
<organism evidence="2 3">
    <name type="scientific">Athelia psychrophila</name>
    <dbReference type="NCBI Taxonomy" id="1759441"/>
    <lineage>
        <taxon>Eukaryota</taxon>
        <taxon>Fungi</taxon>
        <taxon>Dikarya</taxon>
        <taxon>Basidiomycota</taxon>
        <taxon>Agaricomycotina</taxon>
        <taxon>Agaricomycetes</taxon>
        <taxon>Agaricomycetidae</taxon>
        <taxon>Atheliales</taxon>
        <taxon>Atheliaceae</taxon>
        <taxon>Athelia</taxon>
    </lineage>
</organism>
<evidence type="ECO:0000313" key="1">
    <source>
        <dbReference type="EMBL" id="KZP24963.1"/>
    </source>
</evidence>
<dbReference type="EMBL" id="KV417523">
    <property type="protein sequence ID" value="KZP24968.1"/>
    <property type="molecule type" value="Genomic_DNA"/>
</dbReference>
<evidence type="ECO:0000313" key="2">
    <source>
        <dbReference type="EMBL" id="KZP24968.1"/>
    </source>
</evidence>
<protein>
    <submittedName>
        <fullName evidence="2">Uncharacterized protein</fullName>
    </submittedName>
</protein>
<accession>A0A166NG21</accession>
<dbReference type="AlphaFoldDB" id="A0A166NG21"/>
<keyword evidence="3" id="KW-1185">Reference proteome</keyword>
<gene>
    <name evidence="1" type="ORF">FIBSPDRAFT_856321</name>
    <name evidence="2" type="ORF">FIBSPDRAFT_856330</name>
</gene>
<dbReference type="Proteomes" id="UP000076532">
    <property type="component" value="Unassembled WGS sequence"/>
</dbReference>
<sequence length="137" mass="15878">MAIAISCDIQGHMYMYAWSRGSCKGRNSDWDSEQTRSSSVAIFSPAPASSCDRNSEQRFVEKGRNCDWDECNWEQLRVFITCDRDSEQLMKSQRQSHSFRGFLPRFEISKKLEQKFTQILEICAAQTSLTRSISTER</sequence>
<evidence type="ECO:0000313" key="3">
    <source>
        <dbReference type="Proteomes" id="UP000076532"/>
    </source>
</evidence>
<name>A0A166NG21_9AGAM</name>